<comment type="caution">
    <text evidence="3">The sequence shown here is derived from an EMBL/GenBank/DDBJ whole genome shotgun (WGS) entry which is preliminary data.</text>
</comment>
<feature type="region of interest" description="Disordered" evidence="1">
    <location>
        <begin position="181"/>
        <end position="200"/>
    </location>
</feature>
<organism evidence="3 4">
    <name type="scientific">Xylaria arbuscula</name>
    <dbReference type="NCBI Taxonomy" id="114810"/>
    <lineage>
        <taxon>Eukaryota</taxon>
        <taxon>Fungi</taxon>
        <taxon>Dikarya</taxon>
        <taxon>Ascomycota</taxon>
        <taxon>Pezizomycotina</taxon>
        <taxon>Sordariomycetes</taxon>
        <taxon>Xylariomycetidae</taxon>
        <taxon>Xylariales</taxon>
        <taxon>Xylariaceae</taxon>
        <taxon>Xylaria</taxon>
    </lineage>
</organism>
<proteinExistence type="predicted"/>
<name>A0A9W8NIR8_9PEZI</name>
<evidence type="ECO:0000256" key="1">
    <source>
        <dbReference type="SAM" id="MobiDB-lite"/>
    </source>
</evidence>
<dbReference type="AlphaFoldDB" id="A0A9W8NIR8"/>
<sequence>MFIPRLTPFRMVAMILAHEYYKEHYGNSTNSTSPVESKTPISLTTLSEDITSSITDATSTPTIDLNTGEVKGTVTNNPETLEPLLTVSLSTDTTTTQPTNVNTSEIEEDVIDDLETLISLTTVSEDIASLMTEVIATPTTNVNTGDIKEDVADVTNDPESLQPPSTVISSTETTTITTTITTTTTTTPQPPNPVINADTDNKTTREPTFYNGEFPNLHALVESLTAIAVLTLFLRPILKDIVRPEHVSDAVLLRNYHVNWTLAWVIWWHSLDLAHSDSVPNNLTIHDYLFHWGPIVVIWCSFLAFKALIRG</sequence>
<protein>
    <submittedName>
        <fullName evidence="3">Uncharacterized protein</fullName>
    </submittedName>
</protein>
<evidence type="ECO:0000313" key="3">
    <source>
        <dbReference type="EMBL" id="KAJ3577287.1"/>
    </source>
</evidence>
<keyword evidence="2" id="KW-1133">Transmembrane helix</keyword>
<feature type="transmembrane region" description="Helical" evidence="2">
    <location>
        <begin position="217"/>
        <end position="238"/>
    </location>
</feature>
<reference evidence="3" key="1">
    <citation type="submission" date="2022-07" db="EMBL/GenBank/DDBJ databases">
        <title>Genome Sequence of Xylaria arbuscula.</title>
        <authorList>
            <person name="Buettner E."/>
        </authorList>
    </citation>
    <scope>NUCLEOTIDE SEQUENCE</scope>
    <source>
        <strain evidence="3">VT107</strain>
    </source>
</reference>
<dbReference type="EMBL" id="JANPWZ010000398">
    <property type="protein sequence ID" value="KAJ3577287.1"/>
    <property type="molecule type" value="Genomic_DNA"/>
</dbReference>
<keyword evidence="2" id="KW-0472">Membrane</keyword>
<keyword evidence="4" id="KW-1185">Reference proteome</keyword>
<gene>
    <name evidence="3" type="ORF">NPX13_g3282</name>
</gene>
<accession>A0A9W8NIR8</accession>
<feature type="transmembrane region" description="Helical" evidence="2">
    <location>
        <begin position="289"/>
        <end position="309"/>
    </location>
</feature>
<keyword evidence="2" id="KW-0812">Transmembrane</keyword>
<dbReference type="Proteomes" id="UP001148614">
    <property type="component" value="Unassembled WGS sequence"/>
</dbReference>
<evidence type="ECO:0000313" key="4">
    <source>
        <dbReference type="Proteomes" id="UP001148614"/>
    </source>
</evidence>
<feature type="transmembrane region" description="Helical" evidence="2">
    <location>
        <begin position="250"/>
        <end position="269"/>
    </location>
</feature>
<evidence type="ECO:0000256" key="2">
    <source>
        <dbReference type="SAM" id="Phobius"/>
    </source>
</evidence>